<sequence>MIPSKTSSATPPFSKTACMMLSKTANGVPPKGAFQTPSWGASSAVCCCFCCSGTSAVPLAARFAVLGTPGGVSLEGGSIVRIATSRSSRPESTSMLPCPRSRLTSHSETASAESATASSSLDGSNRMLSPTATTSSVMDGREPAAAPWRGYRNGAASQSSSNMGSSSPSDLSRGRRVARSARKDSFAAQAAQFPNPNPRANSPANSQPNTLYLFSPLTSKYSLQWKRRLIHSFLASSPSASSASLSSSARNTVPASSSLSPGISTVISSHSPLASRLSSSASPPPTPLALLTYSRYRSPSSPSGSAVFSISALTPTIASVPSARHTRALPLVPGRIPVSAVSGRNCLDVLPSGRIGGLRERELWRYASSAGDKSVCWAIATALPCVGMLGSGYQGAIISGAVRNGSLS</sequence>
<feature type="compositionally biased region" description="Low complexity" evidence="1">
    <location>
        <begin position="240"/>
        <end position="249"/>
    </location>
</feature>
<feature type="compositionally biased region" description="Low complexity" evidence="1">
    <location>
        <begin position="157"/>
        <end position="171"/>
    </location>
</feature>
<dbReference type="EMBL" id="PPTA01000004">
    <property type="protein sequence ID" value="TFB04232.1"/>
    <property type="molecule type" value="Genomic_DNA"/>
</dbReference>
<evidence type="ECO:0000313" key="3">
    <source>
        <dbReference type="Proteomes" id="UP001642720"/>
    </source>
</evidence>
<name>A0ABY2H9P4_9HYPO</name>
<feature type="region of interest" description="Disordered" evidence="1">
    <location>
        <begin position="240"/>
        <end position="261"/>
    </location>
</feature>
<feature type="compositionally biased region" description="Polar residues" evidence="1">
    <location>
        <begin position="250"/>
        <end position="261"/>
    </location>
</feature>
<evidence type="ECO:0000256" key="1">
    <source>
        <dbReference type="SAM" id="MobiDB-lite"/>
    </source>
</evidence>
<evidence type="ECO:0000313" key="2">
    <source>
        <dbReference type="EMBL" id="TFB04232.1"/>
    </source>
</evidence>
<feature type="region of interest" description="Disordered" evidence="1">
    <location>
        <begin position="84"/>
        <end position="207"/>
    </location>
</feature>
<feature type="compositionally biased region" description="Polar residues" evidence="1">
    <location>
        <begin position="121"/>
        <end position="137"/>
    </location>
</feature>
<dbReference type="GeneID" id="300575163"/>
<keyword evidence="3" id="KW-1185">Reference proteome</keyword>
<dbReference type="RefSeq" id="XP_073560433.1">
    <property type="nucleotide sequence ID" value="XM_073700713.1"/>
</dbReference>
<gene>
    <name evidence="2" type="ORF">CCMA1212_003363</name>
</gene>
<proteinExistence type="predicted"/>
<feature type="compositionally biased region" description="Polar residues" evidence="1">
    <location>
        <begin position="84"/>
        <end position="95"/>
    </location>
</feature>
<protein>
    <submittedName>
        <fullName evidence="2">Uncharacterized protein</fullName>
    </submittedName>
</protein>
<accession>A0ABY2H9P4</accession>
<feature type="compositionally biased region" description="Low complexity" evidence="1">
    <location>
        <begin position="104"/>
        <end position="120"/>
    </location>
</feature>
<comment type="caution">
    <text evidence="2">The sequence shown here is derived from an EMBL/GenBank/DDBJ whole genome shotgun (WGS) entry which is preliminary data.</text>
</comment>
<reference evidence="2 3" key="1">
    <citation type="submission" date="2018-01" db="EMBL/GenBank/DDBJ databases">
        <title>Genome characterization of the sugarcane-associated fungus Trichoderma ghanense CCMA-1212 and their application in lignocelulose bioconversion.</title>
        <authorList>
            <person name="Steindorff A.S."/>
            <person name="Mendes T.D."/>
            <person name="Vilela E.S.D."/>
            <person name="Rodrigues D.S."/>
            <person name="Formighieri E.F."/>
            <person name="Melo I.S."/>
            <person name="Favaro L.C.L."/>
        </authorList>
    </citation>
    <scope>NUCLEOTIDE SEQUENCE [LARGE SCALE GENOMIC DNA]</scope>
    <source>
        <strain evidence="2 3">CCMA-1212</strain>
    </source>
</reference>
<dbReference type="Proteomes" id="UP001642720">
    <property type="component" value="Unassembled WGS sequence"/>
</dbReference>
<feature type="compositionally biased region" description="Low complexity" evidence="1">
    <location>
        <begin position="186"/>
        <end position="207"/>
    </location>
</feature>
<organism evidence="2 3">
    <name type="scientific">Trichoderma ghanense</name>
    <dbReference type="NCBI Taxonomy" id="65468"/>
    <lineage>
        <taxon>Eukaryota</taxon>
        <taxon>Fungi</taxon>
        <taxon>Dikarya</taxon>
        <taxon>Ascomycota</taxon>
        <taxon>Pezizomycotina</taxon>
        <taxon>Sordariomycetes</taxon>
        <taxon>Hypocreomycetidae</taxon>
        <taxon>Hypocreales</taxon>
        <taxon>Hypocreaceae</taxon>
        <taxon>Trichoderma</taxon>
    </lineage>
</organism>